<evidence type="ECO:0000256" key="3">
    <source>
        <dbReference type="ARBA" id="ARBA00022692"/>
    </source>
</evidence>
<evidence type="ECO:0000313" key="14">
    <source>
        <dbReference type="EMBL" id="CAF3521527.1"/>
    </source>
</evidence>
<keyword evidence="7 9" id="KW-0675">Receptor</keyword>
<dbReference type="InterPro" id="IPR017452">
    <property type="entry name" value="GPCR_Rhodpsn_7TM"/>
</dbReference>
<dbReference type="InterPro" id="IPR000276">
    <property type="entry name" value="GPCR_Rhodpsn"/>
</dbReference>
<evidence type="ECO:0000256" key="4">
    <source>
        <dbReference type="ARBA" id="ARBA00022989"/>
    </source>
</evidence>
<protein>
    <recommendedName>
        <fullName evidence="11">G-protein coupled receptors family 1 profile domain-containing protein</fullName>
    </recommendedName>
</protein>
<dbReference type="GO" id="GO:0042923">
    <property type="term" value="F:neuropeptide binding"/>
    <property type="evidence" value="ECO:0007669"/>
    <property type="project" value="TreeGrafter"/>
</dbReference>
<dbReference type="OrthoDB" id="6076970at2759"/>
<sequence>MNKSLVDVGPLVLSLPAIPQLLILGIIFVLSVLLNSLSIICIIGAKAITPINLLIINLAISDILYALTIPMFAVHIVTPSWPFGRLGCQLAISIDIIAMIVGVYTITALSIERYIDVRERNRRYNDQLKLFFVIFYIIILWIFGILFPLPMSLSLFVYSREKDKRIIDCRSNWTSNDLSHYVELKFVFAYLFPSIITCLFSFRLILFVHRWSMKSRRLSSTNNSLNIYKRRATTLVLSIIISFFVLWSPLWIFQLYDTYNQRGPTIYIQILNFITIVFVHTNGLLNPLFYLLLTQNFRDYLKINKCFPWKKSPKYSQTLVYRRKAITNQDQTITSFRQQHTILSNENTTNM</sequence>
<keyword evidence="3 9" id="KW-0812">Transmembrane</keyword>
<dbReference type="CDD" id="cd00637">
    <property type="entry name" value="7tm_classA_rhodopsin-like"/>
    <property type="match status" value="1"/>
</dbReference>
<comment type="caution">
    <text evidence="14">The sequence shown here is derived from an EMBL/GenBank/DDBJ whole genome shotgun (WGS) entry which is preliminary data.</text>
</comment>
<dbReference type="GO" id="GO:0005886">
    <property type="term" value="C:plasma membrane"/>
    <property type="evidence" value="ECO:0007669"/>
    <property type="project" value="UniProtKB-SubCell"/>
</dbReference>
<feature type="transmembrane region" description="Helical" evidence="10">
    <location>
        <begin position="187"/>
        <end position="211"/>
    </location>
</feature>
<evidence type="ECO:0000256" key="5">
    <source>
        <dbReference type="ARBA" id="ARBA00023040"/>
    </source>
</evidence>
<evidence type="ECO:0000256" key="7">
    <source>
        <dbReference type="ARBA" id="ARBA00023170"/>
    </source>
</evidence>
<dbReference type="GO" id="GO:0043005">
    <property type="term" value="C:neuron projection"/>
    <property type="evidence" value="ECO:0007669"/>
    <property type="project" value="TreeGrafter"/>
</dbReference>
<dbReference type="EMBL" id="CAJNON010000574">
    <property type="protein sequence ID" value="CAF1321781.1"/>
    <property type="molecule type" value="Genomic_DNA"/>
</dbReference>
<feature type="domain" description="G-protein coupled receptors family 1 profile" evidence="11">
    <location>
        <begin position="25"/>
        <end position="290"/>
    </location>
</feature>
<dbReference type="Proteomes" id="UP000663891">
    <property type="component" value="Unassembled WGS sequence"/>
</dbReference>
<dbReference type="Pfam" id="PF00001">
    <property type="entry name" value="7tm_1"/>
    <property type="match status" value="1"/>
</dbReference>
<keyword evidence="2" id="KW-1003">Cell membrane</keyword>
<keyword evidence="6 10" id="KW-0472">Membrane</keyword>
<feature type="transmembrane region" description="Helical" evidence="10">
    <location>
        <begin position="232"/>
        <end position="254"/>
    </location>
</feature>
<dbReference type="Proteomes" id="UP000663844">
    <property type="component" value="Unassembled WGS sequence"/>
</dbReference>
<dbReference type="Gene3D" id="1.20.1070.10">
    <property type="entry name" value="Rhodopsin 7-helix transmembrane proteins"/>
    <property type="match status" value="1"/>
</dbReference>
<dbReference type="EMBL" id="CAJOAZ010000080">
    <property type="protein sequence ID" value="CAF3521527.1"/>
    <property type="molecule type" value="Genomic_DNA"/>
</dbReference>
<proteinExistence type="inferred from homology"/>
<evidence type="ECO:0000256" key="2">
    <source>
        <dbReference type="ARBA" id="ARBA00022475"/>
    </source>
</evidence>
<comment type="similarity">
    <text evidence="9">Belongs to the G-protein coupled receptor 1 family.</text>
</comment>
<feature type="transmembrane region" description="Helical" evidence="10">
    <location>
        <begin position="130"/>
        <end position="149"/>
    </location>
</feature>
<evidence type="ECO:0000256" key="6">
    <source>
        <dbReference type="ARBA" id="ARBA00023136"/>
    </source>
</evidence>
<evidence type="ECO:0000256" key="9">
    <source>
        <dbReference type="RuleBase" id="RU000688"/>
    </source>
</evidence>
<keyword evidence="8 9" id="KW-0807">Transducer</keyword>
<accession>A0A818I7K8</accession>
<dbReference type="EMBL" id="CAJNOG010000394">
    <property type="protein sequence ID" value="CAF1218031.1"/>
    <property type="molecule type" value="Genomic_DNA"/>
</dbReference>
<dbReference type="PROSITE" id="PS50262">
    <property type="entry name" value="G_PROTEIN_RECEP_F1_2"/>
    <property type="match status" value="1"/>
</dbReference>
<reference evidence="14" key="1">
    <citation type="submission" date="2021-02" db="EMBL/GenBank/DDBJ databases">
        <authorList>
            <person name="Nowell W R."/>
        </authorList>
    </citation>
    <scope>NUCLEOTIDE SEQUENCE</scope>
</reference>
<keyword evidence="5 9" id="KW-0297">G-protein coupled receptor</keyword>
<evidence type="ECO:0000256" key="1">
    <source>
        <dbReference type="ARBA" id="ARBA00004651"/>
    </source>
</evidence>
<dbReference type="PROSITE" id="PS00237">
    <property type="entry name" value="G_PROTEIN_RECEP_F1_1"/>
    <property type="match status" value="1"/>
</dbReference>
<evidence type="ECO:0000259" key="11">
    <source>
        <dbReference type="PROSITE" id="PS50262"/>
    </source>
</evidence>
<evidence type="ECO:0000256" key="8">
    <source>
        <dbReference type="ARBA" id="ARBA00023224"/>
    </source>
</evidence>
<evidence type="ECO:0000313" key="15">
    <source>
        <dbReference type="EMBL" id="CAF3585611.1"/>
    </source>
</evidence>
<dbReference type="Proteomes" id="UP000663881">
    <property type="component" value="Unassembled WGS sequence"/>
</dbReference>
<dbReference type="PANTHER" id="PTHR24229:SF40">
    <property type="entry name" value="ALLATOSTATIN C RECEPTOR 1-RELATED"/>
    <property type="match status" value="1"/>
</dbReference>
<feature type="transmembrane region" description="Helical" evidence="10">
    <location>
        <begin position="90"/>
        <end position="109"/>
    </location>
</feature>
<dbReference type="SUPFAM" id="SSF81321">
    <property type="entry name" value="Family A G protein-coupled receptor-like"/>
    <property type="match status" value="1"/>
</dbReference>
<gene>
    <name evidence="12" type="ORF">JYZ213_LOCUS27842</name>
    <name evidence="15" type="ORF">OKA104_LOCUS5839</name>
    <name evidence="14" type="ORF">OXD698_LOCUS2452</name>
    <name evidence="13" type="ORF">VCS650_LOCUS32184</name>
</gene>
<evidence type="ECO:0000256" key="10">
    <source>
        <dbReference type="SAM" id="Phobius"/>
    </source>
</evidence>
<dbReference type="EMBL" id="CAJOAY010000208">
    <property type="protein sequence ID" value="CAF3585611.1"/>
    <property type="molecule type" value="Genomic_DNA"/>
</dbReference>
<feature type="transmembrane region" description="Helical" evidence="10">
    <location>
        <begin position="266"/>
        <end position="293"/>
    </location>
</feature>
<dbReference type="Proteomes" id="UP000663845">
    <property type="component" value="Unassembled WGS sequence"/>
</dbReference>
<dbReference type="PRINTS" id="PR00237">
    <property type="entry name" value="GPCRRHODOPSN"/>
</dbReference>
<feature type="transmembrane region" description="Helical" evidence="10">
    <location>
        <begin position="55"/>
        <end position="78"/>
    </location>
</feature>
<dbReference type="PANTHER" id="PTHR24229">
    <property type="entry name" value="NEUROPEPTIDES RECEPTOR"/>
    <property type="match status" value="1"/>
</dbReference>
<organism evidence="14 16">
    <name type="scientific">Adineta steineri</name>
    <dbReference type="NCBI Taxonomy" id="433720"/>
    <lineage>
        <taxon>Eukaryota</taxon>
        <taxon>Metazoa</taxon>
        <taxon>Spiralia</taxon>
        <taxon>Gnathifera</taxon>
        <taxon>Rotifera</taxon>
        <taxon>Eurotatoria</taxon>
        <taxon>Bdelloidea</taxon>
        <taxon>Adinetida</taxon>
        <taxon>Adinetidae</taxon>
        <taxon>Adineta</taxon>
    </lineage>
</organism>
<dbReference type="AlphaFoldDB" id="A0A818I7K8"/>
<feature type="transmembrane region" description="Helical" evidence="10">
    <location>
        <begin position="20"/>
        <end position="43"/>
    </location>
</feature>
<dbReference type="GO" id="GO:0007218">
    <property type="term" value="P:neuropeptide signaling pathway"/>
    <property type="evidence" value="ECO:0007669"/>
    <property type="project" value="TreeGrafter"/>
</dbReference>
<evidence type="ECO:0000313" key="13">
    <source>
        <dbReference type="EMBL" id="CAF1321781.1"/>
    </source>
</evidence>
<dbReference type="GO" id="GO:0004930">
    <property type="term" value="F:G protein-coupled receptor activity"/>
    <property type="evidence" value="ECO:0007669"/>
    <property type="project" value="UniProtKB-KW"/>
</dbReference>
<evidence type="ECO:0000313" key="16">
    <source>
        <dbReference type="Proteomes" id="UP000663844"/>
    </source>
</evidence>
<comment type="subcellular location">
    <subcellularLocation>
        <location evidence="1">Cell membrane</location>
        <topology evidence="1">Multi-pass membrane protein</topology>
    </subcellularLocation>
</comment>
<keyword evidence="4 10" id="KW-1133">Transmembrane helix</keyword>
<evidence type="ECO:0000313" key="12">
    <source>
        <dbReference type="EMBL" id="CAF1218031.1"/>
    </source>
</evidence>
<name>A0A818I7K8_9BILA</name>